<evidence type="ECO:0000256" key="1">
    <source>
        <dbReference type="ARBA" id="ARBA00022679"/>
    </source>
</evidence>
<keyword evidence="1" id="KW-0808">Transferase</keyword>
<dbReference type="Gene3D" id="3.30.565.10">
    <property type="entry name" value="Histidine kinase-like ATPase, C-terminal domain"/>
    <property type="match status" value="1"/>
</dbReference>
<organism evidence="6 7">
    <name type="scientific">Puia dinghuensis</name>
    <dbReference type="NCBI Taxonomy" id="1792502"/>
    <lineage>
        <taxon>Bacteria</taxon>
        <taxon>Pseudomonadati</taxon>
        <taxon>Bacteroidota</taxon>
        <taxon>Chitinophagia</taxon>
        <taxon>Chitinophagales</taxon>
        <taxon>Chitinophagaceae</taxon>
        <taxon>Puia</taxon>
    </lineage>
</organism>
<evidence type="ECO:0000256" key="3">
    <source>
        <dbReference type="ARBA" id="ARBA00023012"/>
    </source>
</evidence>
<accession>A0A8J2XTY8</accession>
<keyword evidence="7" id="KW-1185">Reference proteome</keyword>
<dbReference type="Pfam" id="PF07730">
    <property type="entry name" value="HisKA_3"/>
    <property type="match status" value="1"/>
</dbReference>
<gene>
    <name evidence="6" type="ORF">GCM10011511_28420</name>
</gene>
<dbReference type="Gene3D" id="3.30.450.20">
    <property type="entry name" value="PAS domain"/>
    <property type="match status" value="1"/>
</dbReference>
<reference evidence="6" key="2">
    <citation type="submission" date="2020-09" db="EMBL/GenBank/DDBJ databases">
        <authorList>
            <person name="Sun Q."/>
            <person name="Zhou Y."/>
        </authorList>
    </citation>
    <scope>NUCLEOTIDE SEQUENCE</scope>
    <source>
        <strain evidence="6">CGMCC 1.15448</strain>
    </source>
</reference>
<dbReference type="Gene3D" id="1.20.5.1930">
    <property type="match status" value="1"/>
</dbReference>
<dbReference type="EMBL" id="BMJC01000003">
    <property type="protein sequence ID" value="GGB03440.1"/>
    <property type="molecule type" value="Genomic_DNA"/>
</dbReference>
<dbReference type="PANTHER" id="PTHR24421:SF59">
    <property type="entry name" value="OXYGEN SENSOR HISTIDINE KINASE NREB"/>
    <property type="match status" value="1"/>
</dbReference>
<dbReference type="InterPro" id="IPR003594">
    <property type="entry name" value="HATPase_dom"/>
</dbReference>
<evidence type="ECO:0000259" key="4">
    <source>
        <dbReference type="Pfam" id="PF02518"/>
    </source>
</evidence>
<dbReference type="AlphaFoldDB" id="A0A8J2XTY8"/>
<dbReference type="GO" id="GO:0016020">
    <property type="term" value="C:membrane"/>
    <property type="evidence" value="ECO:0007669"/>
    <property type="project" value="InterPro"/>
</dbReference>
<feature type="domain" description="Histidine kinase/HSP90-like ATPase" evidence="4">
    <location>
        <begin position="373"/>
        <end position="462"/>
    </location>
</feature>
<dbReference type="InterPro" id="IPR036890">
    <property type="entry name" value="HATPase_C_sf"/>
</dbReference>
<dbReference type="SUPFAM" id="SSF55785">
    <property type="entry name" value="PYP-like sensor domain (PAS domain)"/>
    <property type="match status" value="1"/>
</dbReference>
<evidence type="ECO:0000313" key="7">
    <source>
        <dbReference type="Proteomes" id="UP000607559"/>
    </source>
</evidence>
<dbReference type="GO" id="GO:0000155">
    <property type="term" value="F:phosphorelay sensor kinase activity"/>
    <property type="evidence" value="ECO:0007669"/>
    <property type="project" value="InterPro"/>
</dbReference>
<protein>
    <recommendedName>
        <fullName evidence="8">PAS domain S-box protein</fullName>
    </recommendedName>
</protein>
<evidence type="ECO:0000313" key="6">
    <source>
        <dbReference type="EMBL" id="GGB03440.1"/>
    </source>
</evidence>
<dbReference type="CDD" id="cd16917">
    <property type="entry name" value="HATPase_UhpB-NarQ-NarX-like"/>
    <property type="match status" value="1"/>
</dbReference>
<name>A0A8J2XTY8_9BACT</name>
<evidence type="ECO:0000259" key="5">
    <source>
        <dbReference type="Pfam" id="PF07730"/>
    </source>
</evidence>
<dbReference type="GO" id="GO:0046983">
    <property type="term" value="F:protein dimerization activity"/>
    <property type="evidence" value="ECO:0007669"/>
    <property type="project" value="InterPro"/>
</dbReference>
<comment type="caution">
    <text evidence="6">The sequence shown here is derived from an EMBL/GenBank/DDBJ whole genome shotgun (WGS) entry which is preliminary data.</text>
</comment>
<evidence type="ECO:0000256" key="2">
    <source>
        <dbReference type="ARBA" id="ARBA00022777"/>
    </source>
</evidence>
<dbReference type="InterPro" id="IPR011712">
    <property type="entry name" value="Sig_transdc_His_kin_sub3_dim/P"/>
</dbReference>
<reference evidence="6" key="1">
    <citation type="journal article" date="2014" name="Int. J. Syst. Evol. Microbiol.">
        <title>Complete genome sequence of Corynebacterium casei LMG S-19264T (=DSM 44701T), isolated from a smear-ripened cheese.</title>
        <authorList>
            <consortium name="US DOE Joint Genome Institute (JGI-PGF)"/>
            <person name="Walter F."/>
            <person name="Albersmeier A."/>
            <person name="Kalinowski J."/>
            <person name="Ruckert C."/>
        </authorList>
    </citation>
    <scope>NUCLEOTIDE SEQUENCE</scope>
    <source>
        <strain evidence="6">CGMCC 1.15448</strain>
    </source>
</reference>
<proteinExistence type="predicted"/>
<dbReference type="PANTHER" id="PTHR24421">
    <property type="entry name" value="NITRATE/NITRITE SENSOR PROTEIN NARX-RELATED"/>
    <property type="match status" value="1"/>
</dbReference>
<dbReference type="InterPro" id="IPR035965">
    <property type="entry name" value="PAS-like_dom_sf"/>
</dbReference>
<evidence type="ECO:0008006" key="8">
    <source>
        <dbReference type="Google" id="ProtNLM"/>
    </source>
</evidence>
<sequence>MIAAESIDLKKHFGDTLLICIDRSSFAITAVWPEESPLLAKVPPPWIGETIDSFLTPESAADLHEAVGDHVDAVPSTIVLRLTCGLIPPRTYACMICQPPPAEFGNLLLAFRDIRSADYEIIQRIPQPISAYEIAAPKRFRFINPKFTEWFGYTMEDMPDIAHWRKMAFRDDNYYKQLEAKWYEQFRLIREGVIEESTPMEIEMYCKDGGIMNLEITFAVDDELFYTIYNDISKRKKAEKALREAELRQVRDLSAHFENIREEERHRISREIHDELGQQLTVLKLDLSMIAKKIDPTQTAVLEKMKAADDLLTETMRSVRRIATQLRPSVLDNLGLVSALEWQCRQFEKHSGIRCEFQSQVLSPALPRPQCNALFRIYQEALTNIARHAEATIVSAVLFQEDNKLILQVRDNGKGFLPEEVAGRKTLGIMGMKERALMVQGEFCIRSAPGKGTTISISIPLNGSL</sequence>
<keyword evidence="2" id="KW-0418">Kinase</keyword>
<dbReference type="SUPFAM" id="SSF55874">
    <property type="entry name" value="ATPase domain of HSP90 chaperone/DNA topoisomerase II/histidine kinase"/>
    <property type="match status" value="1"/>
</dbReference>
<keyword evidence="3" id="KW-0902">Two-component regulatory system</keyword>
<dbReference type="RefSeq" id="WP_188932742.1">
    <property type="nucleotide sequence ID" value="NZ_BMJC01000003.1"/>
</dbReference>
<feature type="domain" description="Signal transduction histidine kinase subgroup 3 dimerisation and phosphoacceptor" evidence="5">
    <location>
        <begin position="264"/>
        <end position="331"/>
    </location>
</feature>
<dbReference type="InterPro" id="IPR050482">
    <property type="entry name" value="Sensor_HK_TwoCompSys"/>
</dbReference>
<dbReference type="Pfam" id="PF02518">
    <property type="entry name" value="HATPase_c"/>
    <property type="match status" value="1"/>
</dbReference>
<dbReference type="Proteomes" id="UP000607559">
    <property type="component" value="Unassembled WGS sequence"/>
</dbReference>